<dbReference type="EMBL" id="CP115166">
    <property type="protein sequence ID" value="WDA60450.1"/>
    <property type="molecule type" value="Genomic_DNA"/>
</dbReference>
<protein>
    <submittedName>
        <fullName evidence="2">EAL domain-containing protein</fullName>
    </submittedName>
</protein>
<keyword evidence="2" id="KW-0614">Plasmid</keyword>
<reference evidence="2 3" key="1">
    <citation type="submission" date="2022-12" db="EMBL/GenBank/DDBJ databases">
        <title>Genome Sequence of Deinococcus aquaticus Type Strain PB314.</title>
        <authorList>
            <person name="Albert C."/>
            <person name="Hill J."/>
            <person name="Boren L."/>
            <person name="Scholz-Ng S."/>
            <person name="Fatema N."/>
            <person name="Grosso R."/>
            <person name="Soboslay E."/>
            <person name="Tuohy J."/>
        </authorList>
    </citation>
    <scope>NUCLEOTIDE SEQUENCE [LARGE SCALE GENOMIC DNA]</scope>
    <source>
        <strain evidence="2 3">PB-314</strain>
        <plasmid evidence="2 3">pDATS01</plasmid>
    </source>
</reference>
<evidence type="ECO:0000313" key="3">
    <source>
        <dbReference type="Proteomes" id="UP001217044"/>
    </source>
</evidence>
<evidence type="ECO:0000313" key="2">
    <source>
        <dbReference type="EMBL" id="WDA60450.1"/>
    </source>
</evidence>
<dbReference type="CDD" id="cd01948">
    <property type="entry name" value="EAL"/>
    <property type="match status" value="1"/>
</dbReference>
<gene>
    <name evidence="2" type="ORF">M8445_15685</name>
</gene>
<dbReference type="Pfam" id="PF00563">
    <property type="entry name" value="EAL"/>
    <property type="match status" value="1"/>
</dbReference>
<dbReference type="PROSITE" id="PS50883">
    <property type="entry name" value="EAL"/>
    <property type="match status" value="1"/>
</dbReference>
<dbReference type="PANTHER" id="PTHR33121:SF71">
    <property type="entry name" value="OXYGEN SENSOR PROTEIN DOSP"/>
    <property type="match status" value="1"/>
</dbReference>
<dbReference type="InterPro" id="IPR050706">
    <property type="entry name" value="Cyclic-di-GMP_PDE-like"/>
</dbReference>
<feature type="domain" description="EAL" evidence="1">
    <location>
        <begin position="1"/>
        <end position="119"/>
    </location>
</feature>
<dbReference type="SUPFAM" id="SSF141868">
    <property type="entry name" value="EAL domain-like"/>
    <property type="match status" value="1"/>
</dbReference>
<dbReference type="RefSeq" id="WP_273991227.1">
    <property type="nucleotide sequence ID" value="NZ_BAABQT010000008.1"/>
</dbReference>
<name>A0ABY7V5U9_9DEIO</name>
<dbReference type="PANTHER" id="PTHR33121">
    <property type="entry name" value="CYCLIC DI-GMP PHOSPHODIESTERASE PDEF"/>
    <property type="match status" value="1"/>
</dbReference>
<accession>A0ABY7V5U9</accession>
<keyword evidence="3" id="KW-1185">Reference proteome</keyword>
<sequence>MNVPDAEATLHRLRALGIRLSLDDFGTGYSSLSYLNRFPLTALKIDRSFLQGVTGDPHGTSEKIIEAVMLLSHALNLQVTTEGIETPEQAAFIESVGGDILQGFLLGRPVPADQLRLPD</sequence>
<organism evidence="2 3">
    <name type="scientific">Deinococcus aquaticus</name>
    <dbReference type="NCBI Taxonomy" id="328692"/>
    <lineage>
        <taxon>Bacteria</taxon>
        <taxon>Thermotogati</taxon>
        <taxon>Deinococcota</taxon>
        <taxon>Deinococci</taxon>
        <taxon>Deinococcales</taxon>
        <taxon>Deinococcaceae</taxon>
        <taxon>Deinococcus</taxon>
    </lineage>
</organism>
<dbReference type="Proteomes" id="UP001217044">
    <property type="component" value="Plasmid pDATS01"/>
</dbReference>
<geneLocation type="plasmid" evidence="2 3">
    <name>pDATS01</name>
</geneLocation>
<dbReference type="SMART" id="SM00052">
    <property type="entry name" value="EAL"/>
    <property type="match status" value="1"/>
</dbReference>
<dbReference type="InterPro" id="IPR035919">
    <property type="entry name" value="EAL_sf"/>
</dbReference>
<proteinExistence type="predicted"/>
<dbReference type="Gene3D" id="3.20.20.450">
    <property type="entry name" value="EAL domain"/>
    <property type="match status" value="1"/>
</dbReference>
<dbReference type="InterPro" id="IPR001633">
    <property type="entry name" value="EAL_dom"/>
</dbReference>
<evidence type="ECO:0000259" key="1">
    <source>
        <dbReference type="PROSITE" id="PS50883"/>
    </source>
</evidence>